<dbReference type="AlphaFoldDB" id="A0AA41T6D9"/>
<dbReference type="Proteomes" id="UP001166674">
    <property type="component" value="Unassembled WGS sequence"/>
</dbReference>
<comment type="caution">
    <text evidence="1">The sequence shown here is derived from an EMBL/GenBank/DDBJ whole genome shotgun (WGS) entry which is preliminary data.</text>
</comment>
<evidence type="ECO:0000313" key="1">
    <source>
        <dbReference type="EMBL" id="MBZ3886546.1"/>
    </source>
</evidence>
<dbReference type="EMBL" id="JAATJV010409388">
    <property type="protein sequence ID" value="MBZ3886546.1"/>
    <property type="molecule type" value="Genomic_DNA"/>
</dbReference>
<dbReference type="InterPro" id="IPR029021">
    <property type="entry name" value="Prot-tyrosine_phosphatase-like"/>
</dbReference>
<accession>A0AA41T6D9</accession>
<organism evidence="1 2">
    <name type="scientific">Sciurus carolinensis</name>
    <name type="common">Eastern gray squirrel</name>
    <dbReference type="NCBI Taxonomy" id="30640"/>
    <lineage>
        <taxon>Eukaryota</taxon>
        <taxon>Metazoa</taxon>
        <taxon>Chordata</taxon>
        <taxon>Craniata</taxon>
        <taxon>Vertebrata</taxon>
        <taxon>Euteleostomi</taxon>
        <taxon>Mammalia</taxon>
        <taxon>Eutheria</taxon>
        <taxon>Euarchontoglires</taxon>
        <taxon>Glires</taxon>
        <taxon>Rodentia</taxon>
        <taxon>Sciuromorpha</taxon>
        <taxon>Sciuridae</taxon>
        <taxon>Sciurinae</taxon>
        <taxon>Sciurini</taxon>
        <taxon>Sciurus</taxon>
    </lineage>
</organism>
<protein>
    <submittedName>
        <fullName evidence="1">Paladin</fullName>
    </submittedName>
</protein>
<dbReference type="Gene3D" id="3.90.190.10">
    <property type="entry name" value="Protein tyrosine phosphatase superfamily"/>
    <property type="match status" value="1"/>
</dbReference>
<proteinExistence type="predicted"/>
<gene>
    <name evidence="1" type="ORF">SUZIE_188490</name>
</gene>
<evidence type="ECO:0000313" key="2">
    <source>
        <dbReference type="Proteomes" id="UP001166674"/>
    </source>
</evidence>
<sequence length="392" mass="44548">MPRRFLTWCGARNLGTASQPQEHGCPLEPRVNRSQVLRLPTDYGYHGLHSPTDSLGRHPFEGLQGGSTMFGQHSLSTHSFQAMSLYNSKAKFIIPNKVVPVVITYNCKEEFQVYDELLKAHYAWGSSPRSPLSTTWCSAATSWCGIGMISQSESIPLHTKPLPMEQFRVIQNFLCTVSQGRKVVEEVDRAIATYAELHDLKEVVLTPWEEDFHRLLEALPAALAKNPGSGFVFTCLSGQGRTMTVMVVALLDFWSIQGYSEVDEEELVSMPEAKFTKGEFQVVMEVVQLLPDGHCMKKEVDTALDTVSETMTPMHYHLQEIIICTYCQAKTTTEEQGAWRLQLHSMQYMERYVYLILFNAYIYLEKALSWQRTFSTWMWEVASKAGVYVILD</sequence>
<reference evidence="1" key="1">
    <citation type="submission" date="2020-03" db="EMBL/GenBank/DDBJ databases">
        <title>Studies in the Genomics of Life Span.</title>
        <authorList>
            <person name="Glass D."/>
        </authorList>
    </citation>
    <scope>NUCLEOTIDE SEQUENCE</scope>
    <source>
        <strain evidence="1">SUZIE</strain>
        <tissue evidence="1">Muscle</tissue>
    </source>
</reference>
<name>A0AA41T6D9_SCICA</name>
<keyword evidence="2" id="KW-1185">Reference proteome</keyword>